<sequence>MTLPDQGTPVGHHDVANTNDTPGNPPALPSAANYGSDGIPSYMYEGYTPAPAVSPMPTQPVYSPMAGYAMQQNATWASTPQDMQTDQLGQTSNLNLQHHTHHHPHQLQAGRAVGLAPSNWFSQSQPHYSSHLPAGPSTPSIATDTSYMMSPSFSSHSPTMVGSPSRDHTFAQEPVFQAGTPAMQLASGSGAMQHTYDFLHPEQHEQQMMSMAAAMNAQQHQMRIMMPQQPINSLANNQLPAATPSWPAAQGQAFYYSQFGYSPVRDLAMGYGYMQAMPNVPQGPYPGAVPQPMYLSTMMVSNSITSLAHPQMMQQQQPQQQQPPPYPGPSTSFSHALEDDTRNEARRKFVRTDSGTGGALSNRSSSVDVHGNSHAAPMAEAAPGSVSSQQTDNFHKVDQQGEPQNSTTSAFTGLPEISEYKPPSVASPETHMYDAVSTVGESDAGEDNDSMCLSPLRKRSLSVACSDEWNDTGKAGEIGHSYLATVPENGRLEPDTRGTPIETAKKAKVTAPAAPPPALIPQISTGKQEAVFVHMDAAEILQSSHSIFPDEHDPSAGPIKPVKFRPAGNAPIKVRKWSTVVHPPPPESGYGSMPREVDFDHSASNVFLQHPAQPVAPSSVTSKFKSATSSFSAKSKAKQDGIGSASLPSLNHVRTLNWRPSDDRISTASAGLPPKTTAKAARLEEKKKTTSNDDIKAAKNTDAAQPDAESDEPMSVSKALAALSGKRGRTAQTARVARTKQVRKRTDATSSKLALDLKAAEKPTGSTANPEDSTPLAKTRTDSIATE</sequence>
<dbReference type="HOGENOM" id="CLU_356435_0_0_1"/>
<feature type="compositionally biased region" description="Low complexity" evidence="1">
    <location>
        <begin position="145"/>
        <end position="160"/>
    </location>
</feature>
<feature type="region of interest" description="Disordered" evidence="1">
    <location>
        <begin position="1"/>
        <end position="33"/>
    </location>
</feature>
<dbReference type="AlphaFoldDB" id="S3DAG6"/>
<evidence type="ECO:0000256" key="1">
    <source>
        <dbReference type="SAM" id="MobiDB-lite"/>
    </source>
</evidence>
<evidence type="ECO:0000313" key="2">
    <source>
        <dbReference type="EMBL" id="EPE10530.1"/>
    </source>
</evidence>
<gene>
    <name evidence="2" type="ORF">F503_05625</name>
</gene>
<feature type="region of interest" description="Disordered" evidence="1">
    <location>
        <begin position="309"/>
        <end position="336"/>
    </location>
</feature>
<dbReference type="VEuPathDB" id="FungiDB:F503_05625"/>
<protein>
    <submittedName>
        <fullName evidence="2">Uncharacterized protein</fullName>
    </submittedName>
</protein>
<feature type="region of interest" description="Disordered" evidence="1">
    <location>
        <begin position="349"/>
        <end position="371"/>
    </location>
</feature>
<feature type="compositionally biased region" description="Polar residues" evidence="1">
    <location>
        <begin position="401"/>
        <end position="411"/>
    </location>
</feature>
<keyword evidence="3" id="KW-1185">Reference proteome</keyword>
<proteinExistence type="predicted"/>
<feature type="compositionally biased region" description="Low complexity" evidence="1">
    <location>
        <begin position="310"/>
        <end position="320"/>
    </location>
</feature>
<feature type="compositionally biased region" description="Basic and acidic residues" evidence="1">
    <location>
        <begin position="681"/>
        <end position="699"/>
    </location>
</feature>
<feature type="region of interest" description="Disordered" evidence="1">
    <location>
        <begin position="661"/>
        <end position="787"/>
    </location>
</feature>
<dbReference type="Proteomes" id="UP000016923">
    <property type="component" value="Unassembled WGS sequence"/>
</dbReference>
<reference evidence="2 3" key="1">
    <citation type="journal article" date="2013" name="BMC Genomics">
        <title>The genome and transcriptome of the pine saprophyte Ophiostoma piceae, and a comparison with the bark beetle-associated pine pathogen Grosmannia clavigera.</title>
        <authorList>
            <person name="Haridas S."/>
            <person name="Wang Y."/>
            <person name="Lim L."/>
            <person name="Massoumi Alamouti S."/>
            <person name="Jackman S."/>
            <person name="Docking R."/>
            <person name="Robertson G."/>
            <person name="Birol I."/>
            <person name="Bohlmann J."/>
            <person name="Breuil C."/>
        </authorList>
    </citation>
    <scope>NUCLEOTIDE SEQUENCE [LARGE SCALE GENOMIC DNA]</scope>
    <source>
        <strain evidence="2 3">UAMH 11346</strain>
    </source>
</reference>
<name>S3DAG6_OPHP1</name>
<evidence type="ECO:0000313" key="3">
    <source>
        <dbReference type="Proteomes" id="UP000016923"/>
    </source>
</evidence>
<accession>S3DAG6</accession>
<dbReference type="EMBL" id="KE148146">
    <property type="protein sequence ID" value="EPE10530.1"/>
    <property type="molecule type" value="Genomic_DNA"/>
</dbReference>
<feature type="region of interest" description="Disordered" evidence="1">
    <location>
        <begin position="396"/>
        <end position="429"/>
    </location>
</feature>
<organism evidence="2 3">
    <name type="scientific">Ophiostoma piceae (strain UAMH 11346)</name>
    <name type="common">Sap stain fungus</name>
    <dbReference type="NCBI Taxonomy" id="1262450"/>
    <lineage>
        <taxon>Eukaryota</taxon>
        <taxon>Fungi</taxon>
        <taxon>Dikarya</taxon>
        <taxon>Ascomycota</taxon>
        <taxon>Pezizomycotina</taxon>
        <taxon>Sordariomycetes</taxon>
        <taxon>Sordariomycetidae</taxon>
        <taxon>Ophiostomatales</taxon>
        <taxon>Ophiostomataceae</taxon>
        <taxon>Ophiostoma</taxon>
    </lineage>
</organism>
<feature type="region of interest" description="Disordered" evidence="1">
    <location>
        <begin position="126"/>
        <end position="167"/>
    </location>
</feature>